<accession>A0A6A6B3M4</accession>
<feature type="transmembrane region" description="Helical" evidence="1">
    <location>
        <begin position="49"/>
        <end position="69"/>
    </location>
</feature>
<dbReference type="AlphaFoldDB" id="A0A6A6B3M4"/>
<dbReference type="EMBL" id="ML995495">
    <property type="protein sequence ID" value="KAF2138660.1"/>
    <property type="molecule type" value="Genomic_DNA"/>
</dbReference>
<protein>
    <submittedName>
        <fullName evidence="2">Uncharacterized protein</fullName>
    </submittedName>
</protein>
<dbReference type="RefSeq" id="XP_033394373.1">
    <property type="nucleotide sequence ID" value="XM_033544351.1"/>
</dbReference>
<keyword evidence="3" id="KW-1185">Reference proteome</keyword>
<dbReference type="OrthoDB" id="5565730at2759"/>
<sequence length="215" mass="22936">MEPDSPAPAPKGQDAWGLIGSALEVGAFTGCGGLLLGGAQGILFSNSPALFAAFSGVQWFTAGSIYWGTRSVLLYRPDGDVRAFSPSQRVNASTIAGGVSGGIVAAATRGRSNIVPGTIMFALFGFAGQSIYNFLDAQHLEREEVAAQEGKEPQLSLFQKLANSRFSPVKSLSNEEYEDMLKEKLLRVETEIALVDDSLESLRQQQAQKNSSTEN</sequence>
<gene>
    <name evidence="2" type="ORF">K452DRAFT_320806</name>
</gene>
<organism evidence="2 3">
    <name type="scientific">Aplosporella prunicola CBS 121167</name>
    <dbReference type="NCBI Taxonomy" id="1176127"/>
    <lineage>
        <taxon>Eukaryota</taxon>
        <taxon>Fungi</taxon>
        <taxon>Dikarya</taxon>
        <taxon>Ascomycota</taxon>
        <taxon>Pezizomycotina</taxon>
        <taxon>Dothideomycetes</taxon>
        <taxon>Dothideomycetes incertae sedis</taxon>
        <taxon>Botryosphaeriales</taxon>
        <taxon>Aplosporellaceae</taxon>
        <taxon>Aplosporella</taxon>
    </lineage>
</organism>
<feature type="transmembrane region" description="Helical" evidence="1">
    <location>
        <begin position="15"/>
        <end position="37"/>
    </location>
</feature>
<keyword evidence="1" id="KW-0472">Membrane</keyword>
<keyword evidence="1" id="KW-1133">Transmembrane helix</keyword>
<keyword evidence="1" id="KW-0812">Transmembrane</keyword>
<dbReference type="PANTHER" id="PTHR41390">
    <property type="entry name" value="CHROMOSOME 7, WHOLE GENOME SHOTGUN SEQUENCE"/>
    <property type="match status" value="1"/>
</dbReference>
<reference evidence="2" key="1">
    <citation type="journal article" date="2020" name="Stud. Mycol.">
        <title>101 Dothideomycetes genomes: a test case for predicting lifestyles and emergence of pathogens.</title>
        <authorList>
            <person name="Haridas S."/>
            <person name="Albert R."/>
            <person name="Binder M."/>
            <person name="Bloem J."/>
            <person name="Labutti K."/>
            <person name="Salamov A."/>
            <person name="Andreopoulos B."/>
            <person name="Baker S."/>
            <person name="Barry K."/>
            <person name="Bills G."/>
            <person name="Bluhm B."/>
            <person name="Cannon C."/>
            <person name="Castanera R."/>
            <person name="Culley D."/>
            <person name="Daum C."/>
            <person name="Ezra D."/>
            <person name="Gonzalez J."/>
            <person name="Henrissat B."/>
            <person name="Kuo A."/>
            <person name="Liang C."/>
            <person name="Lipzen A."/>
            <person name="Lutzoni F."/>
            <person name="Magnuson J."/>
            <person name="Mondo S."/>
            <person name="Nolan M."/>
            <person name="Ohm R."/>
            <person name="Pangilinan J."/>
            <person name="Park H.-J."/>
            <person name="Ramirez L."/>
            <person name="Alfaro M."/>
            <person name="Sun H."/>
            <person name="Tritt A."/>
            <person name="Yoshinaga Y."/>
            <person name="Zwiers L.-H."/>
            <person name="Turgeon B."/>
            <person name="Goodwin S."/>
            <person name="Spatafora J."/>
            <person name="Crous P."/>
            <person name="Grigoriev I."/>
        </authorList>
    </citation>
    <scope>NUCLEOTIDE SEQUENCE</scope>
    <source>
        <strain evidence="2">CBS 121167</strain>
    </source>
</reference>
<dbReference type="GeneID" id="54301847"/>
<dbReference type="Proteomes" id="UP000799438">
    <property type="component" value="Unassembled WGS sequence"/>
</dbReference>
<name>A0A6A6B3M4_9PEZI</name>
<evidence type="ECO:0000313" key="2">
    <source>
        <dbReference type="EMBL" id="KAF2138660.1"/>
    </source>
</evidence>
<evidence type="ECO:0000313" key="3">
    <source>
        <dbReference type="Proteomes" id="UP000799438"/>
    </source>
</evidence>
<proteinExistence type="predicted"/>
<evidence type="ECO:0000256" key="1">
    <source>
        <dbReference type="SAM" id="Phobius"/>
    </source>
</evidence>
<dbReference type="PANTHER" id="PTHR41390:SF1">
    <property type="entry name" value="NADH-UBIQUINONE OXIDOREDUCTASE 213 KDA SUBUNIT"/>
    <property type="match status" value="1"/>
</dbReference>